<name>A0ABV6RD36_9MICO</name>
<keyword evidence="4" id="KW-0808">Transferase</keyword>
<keyword evidence="9" id="KW-0175">Coiled coil</keyword>
<dbReference type="Proteomes" id="UP001589793">
    <property type="component" value="Unassembled WGS sequence"/>
</dbReference>
<gene>
    <name evidence="13" type="ORF">ACFFF6_13100</name>
</gene>
<keyword evidence="7" id="KW-0067">ATP-binding</keyword>
<organism evidence="13 14">
    <name type="scientific">Brachybacterium hainanense</name>
    <dbReference type="NCBI Taxonomy" id="1541174"/>
    <lineage>
        <taxon>Bacteria</taxon>
        <taxon>Bacillati</taxon>
        <taxon>Actinomycetota</taxon>
        <taxon>Actinomycetes</taxon>
        <taxon>Micrococcales</taxon>
        <taxon>Dermabacteraceae</taxon>
        <taxon>Brachybacterium</taxon>
    </lineage>
</organism>
<dbReference type="InterPro" id="IPR011712">
    <property type="entry name" value="Sig_transdc_His_kin_sub3_dim/P"/>
</dbReference>
<evidence type="ECO:0000256" key="6">
    <source>
        <dbReference type="ARBA" id="ARBA00022777"/>
    </source>
</evidence>
<dbReference type="InterPro" id="IPR036890">
    <property type="entry name" value="HATPase_C_sf"/>
</dbReference>
<feature type="transmembrane region" description="Helical" evidence="10">
    <location>
        <begin position="86"/>
        <end position="109"/>
    </location>
</feature>
<evidence type="ECO:0000256" key="4">
    <source>
        <dbReference type="ARBA" id="ARBA00022679"/>
    </source>
</evidence>
<dbReference type="GO" id="GO:0016301">
    <property type="term" value="F:kinase activity"/>
    <property type="evidence" value="ECO:0007669"/>
    <property type="project" value="UniProtKB-KW"/>
</dbReference>
<evidence type="ECO:0000256" key="8">
    <source>
        <dbReference type="ARBA" id="ARBA00023012"/>
    </source>
</evidence>
<evidence type="ECO:0000256" key="10">
    <source>
        <dbReference type="SAM" id="Phobius"/>
    </source>
</evidence>
<accession>A0ABV6RD36</accession>
<evidence type="ECO:0000259" key="11">
    <source>
        <dbReference type="Pfam" id="PF02518"/>
    </source>
</evidence>
<sequence>MPSDPPLPSEAEADPASGWRPALQALGVSALCLMIGALVMLAVSASSLQEQGTPLPEPLRLVLLIDLLVGIVCAIAVGPMRRAGTWNLLIVASTAVSGTSIAAGAVALARIGERRTRRLDATAIGVVAVCAVVNALLLRWAAPGSVWTIPWEVLLSLAFAGASLLWGRARGTRAALITSLRAQTLTAQREKEALEREHAALMAQARSEQRAAIARDMHDSLSHHLSLIAMHAGALEYRDDLRTADRRAAAGTIRASAQAANAELREVLSALRADGAPLPTAADLSAMVEEARQSGHRVHLRWSGGPFEAACLDRAGTTSVVTMVRITRELLTNARRHAAGETLELDLDREGEELVLRARNPAPSSAAAGRPGSGLGLVGVRERIRLLGGTLQVTGRAGTDFEVEARLPWRQ</sequence>
<evidence type="ECO:0000313" key="14">
    <source>
        <dbReference type="Proteomes" id="UP001589793"/>
    </source>
</evidence>
<dbReference type="PANTHER" id="PTHR24421">
    <property type="entry name" value="NITRATE/NITRITE SENSOR PROTEIN NARX-RELATED"/>
    <property type="match status" value="1"/>
</dbReference>
<feature type="transmembrane region" description="Helical" evidence="10">
    <location>
        <begin position="148"/>
        <end position="167"/>
    </location>
</feature>
<keyword evidence="3" id="KW-0597">Phosphoprotein</keyword>
<dbReference type="RefSeq" id="WP_376981416.1">
    <property type="nucleotide sequence ID" value="NZ_JBHLSV010000016.1"/>
</dbReference>
<feature type="coiled-coil region" evidence="9">
    <location>
        <begin position="177"/>
        <end position="211"/>
    </location>
</feature>
<keyword evidence="10" id="KW-0472">Membrane</keyword>
<feature type="transmembrane region" description="Helical" evidence="10">
    <location>
        <begin position="121"/>
        <end position="142"/>
    </location>
</feature>
<dbReference type="InterPro" id="IPR003594">
    <property type="entry name" value="HATPase_dom"/>
</dbReference>
<keyword evidence="8" id="KW-0902">Two-component regulatory system</keyword>
<dbReference type="EC" id="2.7.13.3" evidence="2"/>
<protein>
    <recommendedName>
        <fullName evidence="2">histidine kinase</fullName>
        <ecNumber evidence="2">2.7.13.3</ecNumber>
    </recommendedName>
</protein>
<dbReference type="EMBL" id="JBHLSV010000016">
    <property type="protein sequence ID" value="MFC0674898.1"/>
    <property type="molecule type" value="Genomic_DNA"/>
</dbReference>
<evidence type="ECO:0000256" key="9">
    <source>
        <dbReference type="SAM" id="Coils"/>
    </source>
</evidence>
<dbReference type="PANTHER" id="PTHR24421:SF10">
    <property type="entry name" value="NITRATE_NITRITE SENSOR PROTEIN NARQ"/>
    <property type="match status" value="1"/>
</dbReference>
<proteinExistence type="predicted"/>
<evidence type="ECO:0000259" key="12">
    <source>
        <dbReference type="Pfam" id="PF07730"/>
    </source>
</evidence>
<keyword evidence="10" id="KW-1133">Transmembrane helix</keyword>
<feature type="domain" description="Signal transduction histidine kinase subgroup 3 dimerisation and phosphoacceptor" evidence="12">
    <location>
        <begin position="210"/>
        <end position="274"/>
    </location>
</feature>
<keyword evidence="6 13" id="KW-0418">Kinase</keyword>
<comment type="caution">
    <text evidence="13">The sequence shown here is derived from an EMBL/GenBank/DDBJ whole genome shotgun (WGS) entry which is preliminary data.</text>
</comment>
<evidence type="ECO:0000313" key="13">
    <source>
        <dbReference type="EMBL" id="MFC0674898.1"/>
    </source>
</evidence>
<feature type="transmembrane region" description="Helical" evidence="10">
    <location>
        <begin position="60"/>
        <end position="80"/>
    </location>
</feature>
<evidence type="ECO:0000256" key="3">
    <source>
        <dbReference type="ARBA" id="ARBA00022553"/>
    </source>
</evidence>
<dbReference type="Pfam" id="PF02518">
    <property type="entry name" value="HATPase_c"/>
    <property type="match status" value="1"/>
</dbReference>
<reference evidence="13 14" key="1">
    <citation type="submission" date="2024-09" db="EMBL/GenBank/DDBJ databases">
        <authorList>
            <person name="Sun Q."/>
            <person name="Mori K."/>
        </authorList>
    </citation>
    <scope>NUCLEOTIDE SEQUENCE [LARGE SCALE GENOMIC DNA]</scope>
    <source>
        <strain evidence="13 14">CICC 10874</strain>
    </source>
</reference>
<comment type="catalytic activity">
    <reaction evidence="1">
        <text>ATP + protein L-histidine = ADP + protein N-phospho-L-histidine.</text>
        <dbReference type="EC" id="2.7.13.3"/>
    </reaction>
</comment>
<evidence type="ECO:0000256" key="2">
    <source>
        <dbReference type="ARBA" id="ARBA00012438"/>
    </source>
</evidence>
<feature type="domain" description="Histidine kinase/HSP90-like ATPase" evidence="11">
    <location>
        <begin position="322"/>
        <end position="406"/>
    </location>
</feature>
<keyword evidence="14" id="KW-1185">Reference proteome</keyword>
<dbReference type="CDD" id="cd16917">
    <property type="entry name" value="HATPase_UhpB-NarQ-NarX-like"/>
    <property type="match status" value="1"/>
</dbReference>
<evidence type="ECO:0000256" key="7">
    <source>
        <dbReference type="ARBA" id="ARBA00022840"/>
    </source>
</evidence>
<dbReference type="InterPro" id="IPR050482">
    <property type="entry name" value="Sensor_HK_TwoCompSys"/>
</dbReference>
<dbReference type="Gene3D" id="3.30.565.10">
    <property type="entry name" value="Histidine kinase-like ATPase, C-terminal domain"/>
    <property type="match status" value="1"/>
</dbReference>
<evidence type="ECO:0000256" key="5">
    <source>
        <dbReference type="ARBA" id="ARBA00022741"/>
    </source>
</evidence>
<feature type="transmembrane region" description="Helical" evidence="10">
    <location>
        <begin position="25"/>
        <end position="48"/>
    </location>
</feature>
<dbReference type="Pfam" id="PF07730">
    <property type="entry name" value="HisKA_3"/>
    <property type="match status" value="1"/>
</dbReference>
<keyword evidence="10" id="KW-0812">Transmembrane</keyword>
<evidence type="ECO:0000256" key="1">
    <source>
        <dbReference type="ARBA" id="ARBA00000085"/>
    </source>
</evidence>
<dbReference type="Gene3D" id="1.20.5.1930">
    <property type="match status" value="1"/>
</dbReference>
<keyword evidence="5" id="KW-0547">Nucleotide-binding</keyword>
<dbReference type="SUPFAM" id="SSF55874">
    <property type="entry name" value="ATPase domain of HSP90 chaperone/DNA topoisomerase II/histidine kinase"/>
    <property type="match status" value="1"/>
</dbReference>